<dbReference type="InterPro" id="IPR002734">
    <property type="entry name" value="RibDG_C"/>
</dbReference>
<proteinExistence type="predicted"/>
<protein>
    <submittedName>
        <fullName evidence="2">Dihydrofolate reductase family protein</fullName>
    </submittedName>
</protein>
<feature type="domain" description="Bacterial bifunctional deaminase-reductase C-terminal" evidence="1">
    <location>
        <begin position="3"/>
        <end position="189"/>
    </location>
</feature>
<dbReference type="EMBL" id="JBEXIP010000031">
    <property type="protein sequence ID" value="MET8436898.1"/>
    <property type="molecule type" value="Genomic_DNA"/>
</dbReference>
<dbReference type="InterPro" id="IPR050765">
    <property type="entry name" value="Riboflavin_Biosynth_HTPR"/>
</dbReference>
<evidence type="ECO:0000313" key="2">
    <source>
        <dbReference type="EMBL" id="MET8436898.1"/>
    </source>
</evidence>
<dbReference type="Pfam" id="PF01872">
    <property type="entry name" value="RibD_C"/>
    <property type="match status" value="1"/>
</dbReference>
<organism evidence="2 3">
    <name type="scientific">Streptomyces sp. 900116325</name>
    <dbReference type="NCBI Taxonomy" id="3154295"/>
    <lineage>
        <taxon>Bacteria</taxon>
        <taxon>Bacillati</taxon>
        <taxon>Actinomycetota</taxon>
        <taxon>Actinomycetes</taxon>
        <taxon>Kitasatosporales</taxon>
        <taxon>Streptomycetaceae</taxon>
        <taxon>Streptomyces</taxon>
    </lineage>
</organism>
<dbReference type="RefSeq" id="WP_356711718.1">
    <property type="nucleotide sequence ID" value="NZ_JBEXIP010000031.1"/>
</dbReference>
<evidence type="ECO:0000313" key="3">
    <source>
        <dbReference type="Proteomes" id="UP001550044"/>
    </source>
</evidence>
<comment type="caution">
    <text evidence="2">The sequence shown here is derived from an EMBL/GenBank/DDBJ whole genome shotgun (WGS) entry which is preliminary data.</text>
</comment>
<keyword evidence="3" id="KW-1185">Reference proteome</keyword>
<dbReference type="PANTHER" id="PTHR38011">
    <property type="entry name" value="DIHYDROFOLATE REDUCTASE FAMILY PROTEIN (AFU_ORTHOLOGUE AFUA_8G06820)"/>
    <property type="match status" value="1"/>
</dbReference>
<sequence length="198" mass="21304">MRIVISEFMSLDGIVQAPGGPDEDTDGGFAHGGWSHPFFDPEVVGGAFDDALTKAEALLFGRRTWQTMAAAWPERAGDPFADRMNAIPKYVVSATLGDDKPAWVNTTRISGDEAVARIRELHETDGGDLLVMGSPTLARTLLRENLVDELRLMIMPVILGGGKTIFPDDGAQRTLELVSTTTSDTGVQVCTYRPVAVG</sequence>
<dbReference type="Proteomes" id="UP001550044">
    <property type="component" value="Unassembled WGS sequence"/>
</dbReference>
<dbReference type="Gene3D" id="3.40.430.10">
    <property type="entry name" value="Dihydrofolate Reductase, subunit A"/>
    <property type="match status" value="1"/>
</dbReference>
<dbReference type="SUPFAM" id="SSF53597">
    <property type="entry name" value="Dihydrofolate reductase-like"/>
    <property type="match status" value="1"/>
</dbReference>
<reference evidence="2 3" key="1">
    <citation type="submission" date="2024-06" db="EMBL/GenBank/DDBJ databases">
        <title>The Natural Products Discovery Center: Release of the First 8490 Sequenced Strains for Exploring Actinobacteria Biosynthetic Diversity.</title>
        <authorList>
            <person name="Kalkreuter E."/>
            <person name="Kautsar S.A."/>
            <person name="Yang D."/>
            <person name="Bader C.D."/>
            <person name="Teijaro C.N."/>
            <person name="Fluegel L."/>
            <person name="Davis C.M."/>
            <person name="Simpson J.R."/>
            <person name="Lauterbach L."/>
            <person name="Steele A.D."/>
            <person name="Gui C."/>
            <person name="Meng S."/>
            <person name="Li G."/>
            <person name="Viehrig K."/>
            <person name="Ye F."/>
            <person name="Su P."/>
            <person name="Kiefer A.F."/>
            <person name="Nichols A."/>
            <person name="Cepeda A.J."/>
            <person name="Yan W."/>
            <person name="Fan B."/>
            <person name="Jiang Y."/>
            <person name="Adhikari A."/>
            <person name="Zheng C.-J."/>
            <person name="Schuster L."/>
            <person name="Cowan T.M."/>
            <person name="Smanski M.J."/>
            <person name="Chevrette M.G."/>
            <person name="De Carvalho L.P.S."/>
            <person name="Shen B."/>
        </authorList>
    </citation>
    <scope>NUCLEOTIDE SEQUENCE [LARGE SCALE GENOMIC DNA]</scope>
    <source>
        <strain evidence="2 3">NPDC005137</strain>
    </source>
</reference>
<accession>A0ABV2UGB6</accession>
<gene>
    <name evidence="2" type="ORF">ABZV61_29785</name>
</gene>
<dbReference type="PANTHER" id="PTHR38011:SF2">
    <property type="entry name" value="BIFUNCTIONAL DEAMINASE-REDUCTASE DOMAIN PROTEIN"/>
    <property type="match status" value="1"/>
</dbReference>
<evidence type="ECO:0000259" key="1">
    <source>
        <dbReference type="Pfam" id="PF01872"/>
    </source>
</evidence>
<dbReference type="InterPro" id="IPR024072">
    <property type="entry name" value="DHFR-like_dom_sf"/>
</dbReference>
<name>A0ABV2UGB6_9ACTN</name>